<evidence type="ECO:0000313" key="2">
    <source>
        <dbReference type="Proteomes" id="UP000008632"/>
    </source>
</evidence>
<dbReference type="eggNOG" id="ENOG5032UHT">
    <property type="taxonomic scope" value="Bacteria"/>
</dbReference>
<dbReference type="OrthoDB" id="882812at2"/>
<sequence>MSFDLMVFDPGVAPRERAAFMQWYEQQTEWAEDHDYDDPAVASPALQRWFADMVQYFPPMNGPLADPDAAGPEVTDHCIGRHVIYSAFAWPVAKQAHARMRELAILHGVGFFHASDLHGELLFPDLPPPPPRKRPWWRFW</sequence>
<keyword evidence="2" id="KW-1185">Reference proteome</keyword>
<name>E6WSE2_PSEUU</name>
<dbReference type="KEGG" id="psu:Psesu_1243"/>
<dbReference type="AlphaFoldDB" id="E6WSE2"/>
<dbReference type="HOGENOM" id="CLU_155145_0_0_6"/>
<reference evidence="1 2" key="1">
    <citation type="submission" date="2011-01" db="EMBL/GenBank/DDBJ databases">
        <title>Complete sequence of Pseudoxanthomonas suwonensis 11-1.</title>
        <authorList>
            <consortium name="US DOE Joint Genome Institute"/>
            <person name="Lucas S."/>
            <person name="Copeland A."/>
            <person name="Lapidus A."/>
            <person name="Cheng J.-F."/>
            <person name="Goodwin L."/>
            <person name="Pitluck S."/>
            <person name="Teshima H."/>
            <person name="Detter J.C."/>
            <person name="Han C."/>
            <person name="Tapia R."/>
            <person name="Land M."/>
            <person name="Hauser L."/>
            <person name="Kyrpides N."/>
            <person name="Ivanova N."/>
            <person name="Ovchinnikova G."/>
            <person name="Siebers A.K."/>
            <person name="Allgaier M."/>
            <person name="Thelen M.P."/>
            <person name="Hugenholtz P."/>
            <person name="Gladden J."/>
            <person name="Woyke T."/>
        </authorList>
    </citation>
    <scope>NUCLEOTIDE SEQUENCE [LARGE SCALE GENOMIC DNA]</scope>
    <source>
        <strain evidence="2">11-1</strain>
    </source>
</reference>
<accession>E6WSE2</accession>
<proteinExistence type="predicted"/>
<dbReference type="STRING" id="743721.Psesu_1243"/>
<dbReference type="EMBL" id="CP002446">
    <property type="protein sequence ID" value="ADV27091.1"/>
    <property type="molecule type" value="Genomic_DNA"/>
</dbReference>
<dbReference type="Proteomes" id="UP000008632">
    <property type="component" value="Chromosome"/>
</dbReference>
<organism evidence="1 2">
    <name type="scientific">Pseudoxanthomonas suwonensis (strain 11-1)</name>
    <dbReference type="NCBI Taxonomy" id="743721"/>
    <lineage>
        <taxon>Bacteria</taxon>
        <taxon>Pseudomonadati</taxon>
        <taxon>Pseudomonadota</taxon>
        <taxon>Gammaproteobacteria</taxon>
        <taxon>Lysobacterales</taxon>
        <taxon>Lysobacteraceae</taxon>
        <taxon>Pseudoxanthomonas</taxon>
    </lineage>
</organism>
<protein>
    <submittedName>
        <fullName evidence="1">Uncharacterized protein</fullName>
    </submittedName>
</protein>
<gene>
    <name evidence="1" type="ordered locus">Psesu_1243</name>
</gene>
<evidence type="ECO:0000313" key="1">
    <source>
        <dbReference type="EMBL" id="ADV27091.1"/>
    </source>
</evidence>
<dbReference type="RefSeq" id="WP_013534920.1">
    <property type="nucleotide sequence ID" value="NC_014924.1"/>
</dbReference>